<comment type="subunit">
    <text evidence="5 6">The basal body constitutes a major portion of the flagellar organelle and consists of four rings (L,P,S, and M) mounted on a central rod. The rod consists of about 26 subunits of FlgG in the distal portion, and FlgB, FlgC and FlgF are thought to build up the proximal portion of the rod with about 6 subunits each.</text>
</comment>
<evidence type="ECO:0000256" key="1">
    <source>
        <dbReference type="ARBA" id="ARBA00004117"/>
    </source>
</evidence>
<evidence type="ECO:0000256" key="2">
    <source>
        <dbReference type="ARBA" id="ARBA00009677"/>
    </source>
</evidence>
<dbReference type="Pfam" id="PF00460">
    <property type="entry name" value="Flg_bb_rod"/>
    <property type="match status" value="1"/>
</dbReference>
<feature type="domain" description="Flagellar basal-body/hook protein C-terminal" evidence="8">
    <location>
        <begin position="87"/>
        <end position="131"/>
    </location>
</feature>
<evidence type="ECO:0000259" key="7">
    <source>
        <dbReference type="Pfam" id="PF00460"/>
    </source>
</evidence>
<dbReference type="Proteomes" id="UP000240811">
    <property type="component" value="Unassembled WGS sequence"/>
</dbReference>
<accession>A0A2T4VXM7</accession>
<proteinExistence type="inferred from homology"/>
<keyword evidence="9" id="KW-0282">Flagellum</keyword>
<reference evidence="10" key="1">
    <citation type="submission" date="2018-02" db="EMBL/GenBank/DDBJ databases">
        <title>Genome sequence of Candidatus Liberibacter europaeus.</title>
        <authorList>
            <person name="Frampton R.A."/>
            <person name="Thompson S.M."/>
            <person name="David C."/>
            <person name="Addison S.M."/>
            <person name="Smith G.R."/>
        </authorList>
    </citation>
    <scope>NUCLEOTIDE SEQUENCE [LARGE SCALE GENOMIC DNA]</scope>
</reference>
<evidence type="ECO:0000313" key="10">
    <source>
        <dbReference type="Proteomes" id="UP000240811"/>
    </source>
</evidence>
<dbReference type="PANTHER" id="PTHR30435:SF2">
    <property type="entry name" value="FLAGELLAR BASAL-BODY ROD PROTEIN FLGC"/>
    <property type="match status" value="1"/>
</dbReference>
<evidence type="ECO:0000313" key="9">
    <source>
        <dbReference type="EMBL" id="PTL86533.1"/>
    </source>
</evidence>
<evidence type="ECO:0000256" key="4">
    <source>
        <dbReference type="ARBA" id="ARBA00023143"/>
    </source>
</evidence>
<evidence type="ECO:0000256" key="3">
    <source>
        <dbReference type="ARBA" id="ARBA00017941"/>
    </source>
</evidence>
<dbReference type="PROSITE" id="PS00588">
    <property type="entry name" value="FLAGELLA_BB_ROD"/>
    <property type="match status" value="1"/>
</dbReference>
<dbReference type="InterPro" id="IPR019776">
    <property type="entry name" value="Flagellar_basal_body_rod_CS"/>
</dbReference>
<dbReference type="NCBIfam" id="TIGR01395">
    <property type="entry name" value="FlgC"/>
    <property type="match status" value="1"/>
</dbReference>
<dbReference type="GO" id="GO:0030694">
    <property type="term" value="C:bacterial-type flagellum basal body, rod"/>
    <property type="evidence" value="ECO:0007669"/>
    <property type="project" value="UniProtKB-UniRule"/>
</dbReference>
<keyword evidence="4 6" id="KW-0975">Bacterial flagellum</keyword>
<name>A0A2T4VXM7_9HYPH</name>
<keyword evidence="9" id="KW-0966">Cell projection</keyword>
<protein>
    <recommendedName>
        <fullName evidence="3 6">Flagellar basal-body rod protein FlgC</fullName>
    </recommendedName>
</protein>
<evidence type="ECO:0000256" key="5">
    <source>
        <dbReference type="ARBA" id="ARBA00025933"/>
    </source>
</evidence>
<evidence type="ECO:0000256" key="6">
    <source>
        <dbReference type="RuleBase" id="RU362062"/>
    </source>
</evidence>
<organism evidence="9 10">
    <name type="scientific">Candidatus Liberibacter europaeus</name>
    <dbReference type="NCBI Taxonomy" id="744859"/>
    <lineage>
        <taxon>Bacteria</taxon>
        <taxon>Pseudomonadati</taxon>
        <taxon>Pseudomonadota</taxon>
        <taxon>Alphaproteobacteria</taxon>
        <taxon>Hyphomicrobiales</taxon>
        <taxon>Rhizobiaceae</taxon>
        <taxon>Liberibacter</taxon>
    </lineage>
</organism>
<dbReference type="InterPro" id="IPR001444">
    <property type="entry name" value="Flag_bb_rod_N"/>
</dbReference>
<gene>
    <name evidence="9" type="primary">flgC</name>
    <name evidence="9" type="ORF">C4617_01545</name>
</gene>
<comment type="similarity">
    <text evidence="2">Belongs to the flagella basal body rod proteins family.</text>
</comment>
<dbReference type="Pfam" id="PF06429">
    <property type="entry name" value="Flg_bbr_C"/>
    <property type="match status" value="1"/>
</dbReference>
<evidence type="ECO:0000259" key="8">
    <source>
        <dbReference type="Pfam" id="PF06429"/>
    </source>
</evidence>
<sequence>MDYLLASSKIANSGLIAQSARMNVISENIANARSTGNTVGADPYRRKIISFEEVMQKDGGVRINKIGVDRSAFVEEFDPGHPIANSSGLVKYPNVNMLVETADMRETNRMYMANLQVIKQSRDMISITLDLLKD</sequence>
<comment type="subcellular location">
    <subcellularLocation>
        <location evidence="1 6">Bacterial flagellum basal body</location>
    </subcellularLocation>
</comment>
<dbReference type="PANTHER" id="PTHR30435">
    <property type="entry name" value="FLAGELLAR PROTEIN"/>
    <property type="match status" value="1"/>
</dbReference>
<dbReference type="GO" id="GO:0071978">
    <property type="term" value="P:bacterial-type flagellum-dependent swarming motility"/>
    <property type="evidence" value="ECO:0007669"/>
    <property type="project" value="TreeGrafter"/>
</dbReference>
<comment type="caution">
    <text evidence="9">The sequence shown here is derived from an EMBL/GenBank/DDBJ whole genome shotgun (WGS) entry which is preliminary data.</text>
</comment>
<dbReference type="InterPro" id="IPR010930">
    <property type="entry name" value="Flg_bb/hook_C_dom"/>
</dbReference>
<dbReference type="InterPro" id="IPR006299">
    <property type="entry name" value="FlgC"/>
</dbReference>
<dbReference type="AlphaFoldDB" id="A0A2T4VXM7"/>
<feature type="domain" description="Flagellar basal body rod protein N-terminal" evidence="7">
    <location>
        <begin position="10"/>
        <end position="32"/>
    </location>
</feature>
<dbReference type="EMBL" id="PSQJ01000002">
    <property type="protein sequence ID" value="PTL86533.1"/>
    <property type="molecule type" value="Genomic_DNA"/>
</dbReference>
<keyword evidence="9" id="KW-0969">Cilium</keyword>